<feature type="domain" description="Fe2OG dioxygenase" evidence="3">
    <location>
        <begin position="166"/>
        <end position="271"/>
    </location>
</feature>
<dbReference type="Gene3D" id="2.60.120.330">
    <property type="entry name" value="B-lactam Antibiotic, Isopenicillin N Synthase, Chain"/>
    <property type="match status" value="1"/>
</dbReference>
<keyword evidence="2" id="KW-0408">Iron</keyword>
<evidence type="ECO:0000259" key="3">
    <source>
        <dbReference type="PROSITE" id="PS51471"/>
    </source>
</evidence>
<reference evidence="4" key="1">
    <citation type="submission" date="2024-01" db="EMBL/GenBank/DDBJ databases">
        <title>Bank of Algae and Cyanobacteria of the Azores (BACA) strain genomes.</title>
        <authorList>
            <person name="Luz R."/>
            <person name="Cordeiro R."/>
            <person name="Fonseca A."/>
            <person name="Goncalves V."/>
        </authorList>
    </citation>
    <scope>NUCLEOTIDE SEQUENCE</scope>
    <source>
        <strain evidence="4">BACA0141</strain>
    </source>
</reference>
<evidence type="ECO:0000313" key="5">
    <source>
        <dbReference type="Proteomes" id="UP001333818"/>
    </source>
</evidence>
<dbReference type="AlphaFoldDB" id="A0AAW9PWD8"/>
<evidence type="ECO:0000256" key="1">
    <source>
        <dbReference type="ARBA" id="ARBA00004792"/>
    </source>
</evidence>
<dbReference type="InterPro" id="IPR005123">
    <property type="entry name" value="Oxoglu/Fe-dep_dioxygenase_dom"/>
</dbReference>
<comment type="pathway">
    <text evidence="1">Antibiotic biosynthesis.</text>
</comment>
<accession>A0AAW9PWD8</accession>
<gene>
    <name evidence="4" type="ORF">V2H45_11205</name>
</gene>
<dbReference type="InterPro" id="IPR026992">
    <property type="entry name" value="DIOX_N"/>
</dbReference>
<dbReference type="InterPro" id="IPR050231">
    <property type="entry name" value="Iron_ascorbate_oxido_reductase"/>
</dbReference>
<keyword evidence="5" id="KW-1185">Reference proteome</keyword>
<keyword evidence="2" id="KW-0479">Metal-binding</keyword>
<sequence>MLTEAYDTEKYALIYRLFVMDFLKVNYQDAQASTLFTETLHQSGFAVLTNHSIAADTIFETYQEWAHFFNTPDKHLYTFEPNVQSGYFPFRSEQAKGCDRPDLKEFYHLYGWSQLPEGMSDRTWQLFHLLVELATELLGWIEAASPPILQGSEQVVPLHQMIADSQATVLRILHYPPLTFAPEGSVRAAAHEDINLITLLPAATATGLEICDRQGNWQAVPCHAGDLIVNIGDMLQLASQGYYPSTTHRVVNPVGEAALKSRYSMPLFLHPRSDVILSKGITAKDYLQQRLREIGLL</sequence>
<dbReference type="InterPro" id="IPR044861">
    <property type="entry name" value="IPNS-like_FE2OG_OXY"/>
</dbReference>
<evidence type="ECO:0000256" key="2">
    <source>
        <dbReference type="RuleBase" id="RU003682"/>
    </source>
</evidence>
<comment type="caution">
    <text evidence="4">The sequence shown here is derived from an EMBL/GenBank/DDBJ whole genome shotgun (WGS) entry which is preliminary data.</text>
</comment>
<dbReference type="EMBL" id="JAZBJZ010000039">
    <property type="protein sequence ID" value="MEE3717317.1"/>
    <property type="molecule type" value="Genomic_DNA"/>
</dbReference>
<keyword evidence="2" id="KW-0560">Oxidoreductase</keyword>
<proteinExistence type="inferred from homology"/>
<comment type="similarity">
    <text evidence="2">Belongs to the iron/ascorbate-dependent oxidoreductase family.</text>
</comment>
<dbReference type="PANTHER" id="PTHR47990">
    <property type="entry name" value="2-OXOGLUTARATE (2OG) AND FE(II)-DEPENDENT OXYGENASE SUPERFAMILY PROTEIN-RELATED"/>
    <property type="match status" value="1"/>
</dbReference>
<dbReference type="GO" id="GO:0046872">
    <property type="term" value="F:metal ion binding"/>
    <property type="evidence" value="ECO:0007669"/>
    <property type="project" value="UniProtKB-KW"/>
</dbReference>
<evidence type="ECO:0000313" key="4">
    <source>
        <dbReference type="EMBL" id="MEE3717317.1"/>
    </source>
</evidence>
<protein>
    <submittedName>
        <fullName evidence="4">2OG-Fe(II) oxygenase family protein</fullName>
    </submittedName>
</protein>
<dbReference type="Pfam" id="PF14226">
    <property type="entry name" value="DIOX_N"/>
    <property type="match status" value="1"/>
</dbReference>
<dbReference type="Pfam" id="PF03171">
    <property type="entry name" value="2OG-FeII_Oxy"/>
    <property type="match status" value="1"/>
</dbReference>
<dbReference type="GO" id="GO:0016491">
    <property type="term" value="F:oxidoreductase activity"/>
    <property type="evidence" value="ECO:0007669"/>
    <property type="project" value="UniProtKB-KW"/>
</dbReference>
<dbReference type="PROSITE" id="PS51471">
    <property type="entry name" value="FE2OG_OXY"/>
    <property type="match status" value="1"/>
</dbReference>
<dbReference type="Proteomes" id="UP001333818">
    <property type="component" value="Unassembled WGS sequence"/>
</dbReference>
<dbReference type="SUPFAM" id="SSF51197">
    <property type="entry name" value="Clavaminate synthase-like"/>
    <property type="match status" value="1"/>
</dbReference>
<name>A0AAW9PWD8_9CYAN</name>
<organism evidence="4 5">
    <name type="scientific">Tumidithrix elongata BACA0141</name>
    <dbReference type="NCBI Taxonomy" id="2716417"/>
    <lineage>
        <taxon>Bacteria</taxon>
        <taxon>Bacillati</taxon>
        <taxon>Cyanobacteriota</taxon>
        <taxon>Cyanophyceae</taxon>
        <taxon>Pseudanabaenales</taxon>
        <taxon>Pseudanabaenaceae</taxon>
        <taxon>Tumidithrix</taxon>
        <taxon>Tumidithrix elongata</taxon>
    </lineage>
</organism>
<dbReference type="InterPro" id="IPR027443">
    <property type="entry name" value="IPNS-like_sf"/>
</dbReference>